<comment type="cofactor">
    <cofactor evidence="11">
        <name>FAD</name>
        <dbReference type="ChEBI" id="CHEBI:57692"/>
    </cofactor>
    <text evidence="11">Binds 1 FAD per subunit.</text>
</comment>
<dbReference type="Pfam" id="PF07992">
    <property type="entry name" value="Pyr_redox_2"/>
    <property type="match status" value="1"/>
</dbReference>
<dbReference type="InterPro" id="IPR046952">
    <property type="entry name" value="GSHR/TRXR-like"/>
</dbReference>
<evidence type="ECO:0000259" key="15">
    <source>
        <dbReference type="Pfam" id="PF02852"/>
    </source>
</evidence>
<evidence type="ECO:0000256" key="10">
    <source>
        <dbReference type="PIRSR" id="PIRSR000350-2"/>
    </source>
</evidence>
<dbReference type="GO" id="GO:0050660">
    <property type="term" value="F:flavin adenine dinucleotide binding"/>
    <property type="evidence" value="ECO:0007669"/>
    <property type="project" value="InterPro"/>
</dbReference>
<dbReference type="PRINTS" id="PR00368">
    <property type="entry name" value="FADPNR"/>
</dbReference>
<dbReference type="Proteomes" id="UP000778970">
    <property type="component" value="Unassembled WGS sequence"/>
</dbReference>
<evidence type="ECO:0000256" key="4">
    <source>
        <dbReference type="ARBA" id="ARBA00022827"/>
    </source>
</evidence>
<comment type="function">
    <text evidence="14">Catalyzes the reduction of glutathione disulfide (GSSG) to reduced glutathione (GSH).</text>
</comment>
<evidence type="ECO:0000256" key="2">
    <source>
        <dbReference type="ARBA" id="ARBA00011738"/>
    </source>
</evidence>
<comment type="subunit">
    <text evidence="2">Homodimer.</text>
</comment>
<dbReference type="InterPro" id="IPR006324">
    <property type="entry name" value="GSHR"/>
</dbReference>
<dbReference type="SUPFAM" id="SSF55424">
    <property type="entry name" value="FAD/NAD-linked reductases, dimerisation (C-terminal) domain"/>
    <property type="match status" value="1"/>
</dbReference>
<evidence type="ECO:0000256" key="11">
    <source>
        <dbReference type="PIRSR" id="PIRSR000350-3"/>
    </source>
</evidence>
<dbReference type="FunFam" id="3.50.50.60:FF:000051">
    <property type="entry name" value="Glutathione reductase"/>
    <property type="match status" value="1"/>
</dbReference>
<evidence type="ECO:0000313" key="18">
    <source>
        <dbReference type="Proteomes" id="UP000778970"/>
    </source>
</evidence>
<feature type="binding site" evidence="11">
    <location>
        <position position="274"/>
    </location>
    <ligand>
        <name>NAD(+)</name>
        <dbReference type="ChEBI" id="CHEBI:57540"/>
    </ligand>
</feature>
<feature type="active site" description="Proton acceptor" evidence="10">
    <location>
        <position position="448"/>
    </location>
</feature>
<keyword evidence="4 11" id="KW-0274">FAD</keyword>
<dbReference type="PROSITE" id="PS00076">
    <property type="entry name" value="PYRIDINE_REDOX_1"/>
    <property type="match status" value="1"/>
</dbReference>
<evidence type="ECO:0000256" key="1">
    <source>
        <dbReference type="ARBA" id="ARBA00007532"/>
    </source>
</evidence>
<comment type="catalytic activity">
    <reaction evidence="9 14">
        <text>2 glutathione + NADP(+) = glutathione disulfide + NADPH + H(+)</text>
        <dbReference type="Rhea" id="RHEA:11740"/>
        <dbReference type="ChEBI" id="CHEBI:15378"/>
        <dbReference type="ChEBI" id="CHEBI:57783"/>
        <dbReference type="ChEBI" id="CHEBI:57925"/>
        <dbReference type="ChEBI" id="CHEBI:58297"/>
        <dbReference type="ChEBI" id="CHEBI:58349"/>
        <dbReference type="EC" id="1.8.1.7"/>
    </reaction>
</comment>
<keyword evidence="11" id="KW-0520">NAD</keyword>
<dbReference type="GO" id="GO:0006749">
    <property type="term" value="P:glutathione metabolic process"/>
    <property type="evidence" value="ECO:0007669"/>
    <property type="project" value="InterPro"/>
</dbReference>
<feature type="domain" description="FAD/NAD(P)-binding" evidence="16">
    <location>
        <begin position="12"/>
        <end position="330"/>
    </location>
</feature>
<evidence type="ECO:0000256" key="8">
    <source>
        <dbReference type="ARBA" id="ARBA00023284"/>
    </source>
</evidence>
<comment type="caution">
    <text evidence="17">The sequence shown here is derived from an EMBL/GenBank/DDBJ whole genome shotgun (WGS) entry which is preliminary data.</text>
</comment>
<organism evidence="17 18">
    <name type="scientific">Rhodovibrio salinarum</name>
    <dbReference type="NCBI Taxonomy" id="1087"/>
    <lineage>
        <taxon>Bacteria</taxon>
        <taxon>Pseudomonadati</taxon>
        <taxon>Pseudomonadota</taxon>
        <taxon>Alphaproteobacteria</taxon>
        <taxon>Rhodospirillales</taxon>
        <taxon>Rhodovibrionaceae</taxon>
        <taxon>Rhodovibrio</taxon>
    </lineage>
</organism>
<keyword evidence="5 14" id="KW-0521">NADP</keyword>
<keyword evidence="6 13" id="KW-0560">Oxidoreductase</keyword>
<dbReference type="GO" id="GO:0050661">
    <property type="term" value="F:NADP binding"/>
    <property type="evidence" value="ECO:0007669"/>
    <property type="project" value="InterPro"/>
</dbReference>
<dbReference type="GO" id="GO:0034599">
    <property type="term" value="P:cellular response to oxidative stress"/>
    <property type="evidence" value="ECO:0007669"/>
    <property type="project" value="TreeGrafter"/>
</dbReference>
<keyword evidence="3 13" id="KW-0285">Flavoprotein</keyword>
<dbReference type="EC" id="1.8.1.7" evidence="14"/>
<dbReference type="GO" id="GO:0005829">
    <property type="term" value="C:cytosol"/>
    <property type="evidence" value="ECO:0007669"/>
    <property type="project" value="TreeGrafter"/>
</dbReference>
<evidence type="ECO:0000256" key="13">
    <source>
        <dbReference type="RuleBase" id="RU003691"/>
    </source>
</evidence>
<dbReference type="InterPro" id="IPR016156">
    <property type="entry name" value="FAD/NAD-linked_Rdtase_dimer_sf"/>
</dbReference>
<dbReference type="InterPro" id="IPR004099">
    <property type="entry name" value="Pyr_nucl-diS_OxRdtase_dimer"/>
</dbReference>
<evidence type="ECO:0000256" key="14">
    <source>
        <dbReference type="RuleBase" id="RU365040"/>
    </source>
</evidence>
<keyword evidence="18" id="KW-1185">Reference proteome</keyword>
<dbReference type="InterPro" id="IPR023753">
    <property type="entry name" value="FAD/NAD-binding_dom"/>
</dbReference>
<evidence type="ECO:0000256" key="5">
    <source>
        <dbReference type="ARBA" id="ARBA00022857"/>
    </source>
</evidence>
<feature type="binding site" evidence="11">
    <location>
        <position position="58"/>
    </location>
    <ligand>
        <name>FAD</name>
        <dbReference type="ChEBI" id="CHEBI:57692"/>
    </ligand>
</feature>
<dbReference type="PRINTS" id="PR00411">
    <property type="entry name" value="PNDRDTASEI"/>
</dbReference>
<dbReference type="PANTHER" id="PTHR42737:SF2">
    <property type="entry name" value="GLUTATHIONE REDUCTASE"/>
    <property type="match status" value="1"/>
</dbReference>
<dbReference type="RefSeq" id="WP_027288348.1">
    <property type="nucleotide sequence ID" value="NZ_NRRE01000027.1"/>
</dbReference>
<feature type="binding site" evidence="11">
    <location>
        <position position="315"/>
    </location>
    <ligand>
        <name>FAD</name>
        <dbReference type="ChEBI" id="CHEBI:57692"/>
    </ligand>
</feature>
<dbReference type="InterPro" id="IPR036188">
    <property type="entry name" value="FAD/NAD-bd_sf"/>
</dbReference>
<name>A0A934V1S6_9PROT</name>
<keyword evidence="7" id="KW-1015">Disulfide bond</keyword>
<feature type="domain" description="Pyridine nucleotide-disulphide oxidoreductase dimerisation" evidence="15">
    <location>
        <begin position="350"/>
        <end position="458"/>
    </location>
</feature>
<gene>
    <name evidence="17" type="primary">gor</name>
    <name evidence="17" type="ORF">CKO21_13840</name>
</gene>
<comment type="similarity">
    <text evidence="1 13">Belongs to the class-I pyridine nucleotide-disulfide oxidoreductase family.</text>
</comment>
<keyword evidence="8 13" id="KW-0676">Redox-active center</keyword>
<feature type="disulfide bond" description="Redox-active" evidence="12">
    <location>
        <begin position="49"/>
        <end position="54"/>
    </location>
</feature>
<dbReference type="Gene3D" id="3.30.390.30">
    <property type="match status" value="1"/>
</dbReference>
<evidence type="ECO:0000256" key="9">
    <source>
        <dbReference type="ARBA" id="ARBA00049142"/>
    </source>
</evidence>
<evidence type="ECO:0000313" key="17">
    <source>
        <dbReference type="EMBL" id="MBK1698324.1"/>
    </source>
</evidence>
<dbReference type="SUPFAM" id="SSF51905">
    <property type="entry name" value="FAD/NAD(P)-binding domain"/>
    <property type="match status" value="1"/>
</dbReference>
<dbReference type="PANTHER" id="PTHR42737">
    <property type="entry name" value="GLUTATHIONE REDUCTASE"/>
    <property type="match status" value="1"/>
</dbReference>
<dbReference type="InterPro" id="IPR001100">
    <property type="entry name" value="Pyr_nuc-diS_OxRdtase"/>
</dbReference>
<dbReference type="NCBIfam" id="NF004776">
    <property type="entry name" value="PRK06116.1"/>
    <property type="match status" value="1"/>
</dbReference>
<dbReference type="Gene3D" id="3.50.50.60">
    <property type="entry name" value="FAD/NAD(P)-binding domain"/>
    <property type="match status" value="2"/>
</dbReference>
<reference evidence="17" key="1">
    <citation type="submission" date="2017-08" db="EMBL/GenBank/DDBJ databases">
        <authorList>
            <person name="Imhoff J.F."/>
            <person name="Rahn T."/>
            <person name="Kuenzel S."/>
            <person name="Neulinger S.C."/>
        </authorList>
    </citation>
    <scope>NUCLEOTIDE SEQUENCE</scope>
    <source>
        <strain evidence="17">DSM 9154</strain>
    </source>
</reference>
<evidence type="ECO:0000256" key="7">
    <source>
        <dbReference type="ARBA" id="ARBA00023157"/>
    </source>
</evidence>
<dbReference type="PIRSF" id="PIRSF000350">
    <property type="entry name" value="Mercury_reductase_MerA"/>
    <property type="match status" value="1"/>
</dbReference>
<evidence type="ECO:0000256" key="6">
    <source>
        <dbReference type="ARBA" id="ARBA00023002"/>
    </source>
</evidence>
<evidence type="ECO:0000256" key="3">
    <source>
        <dbReference type="ARBA" id="ARBA00022630"/>
    </source>
</evidence>
<protein>
    <recommendedName>
        <fullName evidence="14">Glutathione reductase</fullName>
        <shortName evidence="14">GRase</shortName>
        <ecNumber evidence="14">1.8.1.7</ecNumber>
    </recommendedName>
</protein>
<dbReference type="GO" id="GO:0004362">
    <property type="term" value="F:glutathione-disulfide reductase (NADPH) activity"/>
    <property type="evidence" value="ECO:0007669"/>
    <property type="project" value="UniProtKB-EC"/>
</dbReference>
<evidence type="ECO:0000256" key="12">
    <source>
        <dbReference type="PIRSR" id="PIRSR000350-4"/>
    </source>
</evidence>
<keyword evidence="11" id="KW-0547">Nucleotide-binding</keyword>
<accession>A0A934V1S6</accession>
<reference evidence="17" key="2">
    <citation type="journal article" date="2020" name="Microorganisms">
        <title>Osmotic Adaptation and Compatible Solute Biosynthesis of Phototrophic Bacteria as Revealed from Genome Analyses.</title>
        <authorList>
            <person name="Imhoff J.F."/>
            <person name="Rahn T."/>
            <person name="Kunzel S."/>
            <person name="Keller A."/>
            <person name="Neulinger S.C."/>
        </authorList>
    </citation>
    <scope>NUCLEOTIDE SEQUENCE</scope>
    <source>
        <strain evidence="17">DSM 9154</strain>
    </source>
</reference>
<dbReference type="NCBIfam" id="TIGR01424">
    <property type="entry name" value="gluta_reduc_2"/>
    <property type="match status" value="1"/>
</dbReference>
<dbReference type="Pfam" id="PF02852">
    <property type="entry name" value="Pyr_redox_dim"/>
    <property type="match status" value="1"/>
</dbReference>
<feature type="binding site" evidence="11">
    <location>
        <begin position="186"/>
        <end position="193"/>
    </location>
    <ligand>
        <name>NAD(+)</name>
        <dbReference type="ChEBI" id="CHEBI:57540"/>
    </ligand>
</feature>
<dbReference type="AlphaFoldDB" id="A0A934V1S6"/>
<evidence type="ECO:0000259" key="16">
    <source>
        <dbReference type="Pfam" id="PF07992"/>
    </source>
</evidence>
<sequence>MAASAANPAYDYDLFVIGGGSGGVRAARMAAMQGKRVGLAEMSRFGGTCVIRGCVPKKLLSYAAHVSEEIADAHGYGWSIPAGEFDWPTLIANKDREIDRLEGIYQKLLDNAGVEAVRAQARVIDAHTVSLFDIEGGERGSVTAETLLIAVGGHPVIPDIPGHEHGITSNEAFHLEQLPSHVTIVGGGYIAVEFAGIFNGLGAKVTQLYRGEQILRGFDDDVRATVAHEIVKKGVDLRTHSDPARITETNDGRYRVTLRDGSGFDTDLVMFATGRRPNTTGLGLERAGVKLGHGGAVLVDGYSRTNVENVYALGDVTDRVNLTPVAIEEAMALVDTLYKQRPREMDHNNVPAAVFSQPPVGKVGLSEAEAAAQGRRLEIYQASFRAMKYTLSGRDEKTMMKLVVDADTRAVLGVHMVGVDAPEIVQGMAVAVKCGATKEDFDATVGIHPTSAEEFVTMREPARTVEKQAAE</sequence>
<proteinExistence type="inferred from homology"/>
<dbReference type="InterPro" id="IPR012999">
    <property type="entry name" value="Pyr_OxRdtase_I_AS"/>
</dbReference>
<dbReference type="EMBL" id="NRRE01000027">
    <property type="protein sequence ID" value="MBK1698324.1"/>
    <property type="molecule type" value="Genomic_DNA"/>
</dbReference>
<dbReference type="GO" id="GO:0045454">
    <property type="term" value="P:cell redox homeostasis"/>
    <property type="evidence" value="ECO:0007669"/>
    <property type="project" value="InterPro"/>
</dbReference>